<dbReference type="VEuPathDB" id="FungiDB:PABG_04467"/>
<sequence>MSFPNHLPADSYEGTIDGITVKWGPNAITHLPCNAKVFKVDQAALKGATEQMAHASAKRLGKTGVRIMGSFRNTTTVTTAGEKLLDECHFSISITPGRAKVHIYVDLTDEVALHDMKVLGESVIPYGMSTPDPTLSIGIYPS</sequence>
<protein>
    <submittedName>
        <fullName evidence="1">Uncharacterized protein</fullName>
    </submittedName>
</protein>
<accession>A0A1D2J782</accession>
<organism evidence="1 2">
    <name type="scientific">Paracoccidioides brasiliensis</name>
    <dbReference type="NCBI Taxonomy" id="121759"/>
    <lineage>
        <taxon>Eukaryota</taxon>
        <taxon>Fungi</taxon>
        <taxon>Dikarya</taxon>
        <taxon>Ascomycota</taxon>
        <taxon>Pezizomycotina</taxon>
        <taxon>Eurotiomycetes</taxon>
        <taxon>Eurotiomycetidae</taxon>
        <taxon>Onygenales</taxon>
        <taxon>Ajellomycetaceae</taxon>
        <taxon>Paracoccidioides</taxon>
    </lineage>
</organism>
<reference evidence="1 2" key="1">
    <citation type="submission" date="2016-06" db="EMBL/GenBank/DDBJ databases">
        <authorList>
            <person name="Kjaerup R.B."/>
            <person name="Dalgaard T.S."/>
            <person name="Juul-Madsen H.R."/>
        </authorList>
    </citation>
    <scope>NUCLEOTIDE SEQUENCE [LARGE SCALE GENOMIC DNA]</scope>
    <source>
        <strain evidence="1 2">Pb300</strain>
    </source>
</reference>
<dbReference type="OrthoDB" id="4203841at2759"/>
<name>A0A1D2J782_PARBR</name>
<evidence type="ECO:0000313" key="2">
    <source>
        <dbReference type="Proteomes" id="UP000242814"/>
    </source>
</evidence>
<comment type="caution">
    <text evidence="1">The sequence shown here is derived from an EMBL/GenBank/DDBJ whole genome shotgun (WGS) entry which is preliminary data.</text>
</comment>
<gene>
    <name evidence="1" type="ORF">ACO22_06509</name>
</gene>
<proteinExistence type="predicted"/>
<dbReference type="AlphaFoldDB" id="A0A1D2J782"/>
<evidence type="ECO:0000313" key="1">
    <source>
        <dbReference type="EMBL" id="ODH14826.1"/>
    </source>
</evidence>
<dbReference type="Proteomes" id="UP000242814">
    <property type="component" value="Unassembled WGS sequence"/>
</dbReference>
<dbReference type="VEuPathDB" id="FungiDB:PADG_04859"/>
<dbReference type="EMBL" id="LZYO01000356">
    <property type="protein sequence ID" value="ODH14826.1"/>
    <property type="molecule type" value="Genomic_DNA"/>
</dbReference>